<name>A0AA38H5Q2_9TREE</name>
<keyword evidence="3" id="KW-1185">Reference proteome</keyword>
<dbReference type="InterPro" id="IPR011990">
    <property type="entry name" value="TPR-like_helical_dom_sf"/>
</dbReference>
<dbReference type="AlphaFoldDB" id="A0AA38H5Q2"/>
<evidence type="ECO:0000256" key="1">
    <source>
        <dbReference type="SAM" id="MobiDB-lite"/>
    </source>
</evidence>
<dbReference type="EMBL" id="JAKWFO010000006">
    <property type="protein sequence ID" value="KAI9634967.1"/>
    <property type="molecule type" value="Genomic_DNA"/>
</dbReference>
<accession>A0AA38H5Q2</accession>
<feature type="region of interest" description="Disordered" evidence="1">
    <location>
        <begin position="49"/>
        <end position="69"/>
    </location>
</feature>
<organism evidence="2 3">
    <name type="scientific">Dioszegia hungarica</name>
    <dbReference type="NCBI Taxonomy" id="4972"/>
    <lineage>
        <taxon>Eukaryota</taxon>
        <taxon>Fungi</taxon>
        <taxon>Dikarya</taxon>
        <taxon>Basidiomycota</taxon>
        <taxon>Agaricomycotina</taxon>
        <taxon>Tremellomycetes</taxon>
        <taxon>Tremellales</taxon>
        <taxon>Bulleribasidiaceae</taxon>
        <taxon>Dioszegia</taxon>
    </lineage>
</organism>
<evidence type="ECO:0000313" key="2">
    <source>
        <dbReference type="EMBL" id="KAI9634967.1"/>
    </source>
</evidence>
<comment type="caution">
    <text evidence="2">The sequence shown here is derived from an EMBL/GenBank/DDBJ whole genome shotgun (WGS) entry which is preliminary data.</text>
</comment>
<dbReference type="Proteomes" id="UP001164286">
    <property type="component" value="Unassembled WGS sequence"/>
</dbReference>
<gene>
    <name evidence="2" type="ORF">MKK02DRAFT_16439</name>
</gene>
<proteinExistence type="predicted"/>
<evidence type="ECO:0000313" key="3">
    <source>
        <dbReference type="Proteomes" id="UP001164286"/>
    </source>
</evidence>
<dbReference type="RefSeq" id="XP_052944744.1">
    <property type="nucleotide sequence ID" value="XM_053085634.1"/>
</dbReference>
<reference evidence="2" key="1">
    <citation type="journal article" date="2022" name="G3 (Bethesda)">
        <title>High quality genome of the basidiomycete yeast Dioszegia hungarica PDD-24b-2 isolated from cloud water.</title>
        <authorList>
            <person name="Jarrige D."/>
            <person name="Haridas S."/>
            <person name="Bleykasten-Grosshans C."/>
            <person name="Joly M."/>
            <person name="Nadalig T."/>
            <person name="Sancelme M."/>
            <person name="Vuilleumier S."/>
            <person name="Grigoriev I.V."/>
            <person name="Amato P."/>
            <person name="Bringel F."/>
        </authorList>
    </citation>
    <scope>NUCLEOTIDE SEQUENCE</scope>
    <source>
        <strain evidence="2">PDD-24b-2</strain>
    </source>
</reference>
<protein>
    <submittedName>
        <fullName evidence="2">Uncharacterized protein</fullName>
    </submittedName>
</protein>
<sequence>MRTAAARALGKLLAPSHRPIPIPPSQPGCSRWLTCTCCRTQTYFSPNNTRTIQTSAKAPEPEPPAQESKAHYLPLPPRLPYSPTSVPFKRHLEILSLSALSSTQDESWRVYLSLHSSLRRYIPDDTFRSLLAHQLSNSWPKQRWVRSRALIEFGQSCGMRLETLGTEVLGKALEAGLKYAVDLKTDYGGMARILEALWAALARVKKGDLSSVGKKTRKMWLEFHLRAIAEWKMRKGRGASEYPLRRPPEVVREMVSFGAAKDTEELLDELLKSGREDAKEALEVGFWCWTRGVDISDTTVEWWMVQLHKQGQYDLRETVQEAGRNAEQEVGERIDRVLVSALQRLEPRAVRAARLLAQTPPAAVDSLIVLGFKLLQGPPADLEAAIDICQRLVDTRGADAEKLYHALAARVYALADFPMEATIIRLADTLLSASKDPIYHRLILHSLLPLSTPEAYTSARRVYSVARASGYKWTLANQPAWRTLFHQAVDNRHLHFASRLYADLLADGRRSSRQDLLAMIRSVCMSKSASRPILLERYLRDFLDFFPSHLNSLVRALIRGLTTNQRPDDAQLAWTLIKRLNHDGAPVLPLVEILALSARSQHRETMFEILRAQPAESLSLLCDAALTSLSQHAKSTSDRHSLSHEESLALAASLFREMAAKQIPPSAKSATAIIRGLIGIGELDKALAMLAVVGNAGIRVKSSAVGSLMVRFALAERYDAADEAERTWRTSLLTGDVYDRGVVGARALMDVKRGKKVDLKRVQQETGWKARGPFLKFLKSLGEVQEEGQAVEAVKPAEQLLQIGSGQAEEVQDVQEEAVVPVDSETGKRTVSSVGLRFGSPTINFGMPGVRYATV</sequence>
<dbReference type="Gene3D" id="1.25.40.10">
    <property type="entry name" value="Tetratricopeptide repeat domain"/>
    <property type="match status" value="1"/>
</dbReference>
<dbReference type="GeneID" id="77724835"/>